<sequence length="75" mass="8123">MRRATFRTEHDDAALVAAAVAPDNTPEVETTVEGSTVVTTIERETTGGLRATADDYVSNLAVAQRITEHDIHNNE</sequence>
<dbReference type="EMBL" id="JBHTAP010000001">
    <property type="protein sequence ID" value="MFC7236165.1"/>
    <property type="molecule type" value="Genomic_DNA"/>
</dbReference>
<evidence type="ECO:0000313" key="3">
    <source>
        <dbReference type="Proteomes" id="UP001596398"/>
    </source>
</evidence>
<dbReference type="NCBIfam" id="NF011470">
    <property type="entry name" value="PRK14887.1"/>
    <property type="match status" value="1"/>
</dbReference>
<comment type="caution">
    <text evidence="2">The sequence shown here is derived from an EMBL/GenBank/DDBJ whole genome shotgun (WGS) entry which is preliminary data.</text>
</comment>
<keyword evidence="3" id="KW-1185">Reference proteome</keyword>
<accession>A0ABD5ZSD2</accession>
<gene>
    <name evidence="2" type="ORF">ACFQJ4_12640</name>
</gene>
<comment type="similarity">
    <text evidence="1">Belongs to the CTAG/PCC1 family.</text>
</comment>
<dbReference type="InterPro" id="IPR015419">
    <property type="entry name" value="CTAG/Pcc1"/>
</dbReference>
<dbReference type="RefSeq" id="WP_276234318.1">
    <property type="nucleotide sequence ID" value="NZ_CP119802.1"/>
</dbReference>
<organism evidence="2 3">
    <name type="scientific">Halosegnis marinus</name>
    <dbReference type="NCBI Taxonomy" id="3034023"/>
    <lineage>
        <taxon>Archaea</taxon>
        <taxon>Methanobacteriati</taxon>
        <taxon>Methanobacteriota</taxon>
        <taxon>Stenosarchaea group</taxon>
        <taxon>Halobacteria</taxon>
        <taxon>Halobacteriales</taxon>
        <taxon>Natronomonadaceae</taxon>
        <taxon>Halosegnis</taxon>
    </lineage>
</organism>
<dbReference type="Pfam" id="PF09341">
    <property type="entry name" value="Pcc1"/>
    <property type="match status" value="1"/>
</dbReference>
<dbReference type="Proteomes" id="UP001596398">
    <property type="component" value="Unassembled WGS sequence"/>
</dbReference>
<proteinExistence type="inferred from homology"/>
<name>A0ABD5ZSD2_9EURY</name>
<protein>
    <submittedName>
        <fullName evidence="2">KEOPS complex subunit Pcc1</fullName>
    </submittedName>
</protein>
<dbReference type="AlphaFoldDB" id="A0ABD5ZSD2"/>
<dbReference type="GeneID" id="79267873"/>
<evidence type="ECO:0000256" key="1">
    <source>
        <dbReference type="ARBA" id="ARBA00007073"/>
    </source>
</evidence>
<reference evidence="2 3" key="1">
    <citation type="journal article" date="2019" name="Int. J. Syst. Evol. Microbiol.">
        <title>The Global Catalogue of Microorganisms (GCM) 10K type strain sequencing project: providing services to taxonomists for standard genome sequencing and annotation.</title>
        <authorList>
            <consortium name="The Broad Institute Genomics Platform"/>
            <consortium name="The Broad Institute Genome Sequencing Center for Infectious Disease"/>
            <person name="Wu L."/>
            <person name="Ma J."/>
        </authorList>
    </citation>
    <scope>NUCLEOTIDE SEQUENCE [LARGE SCALE GENOMIC DNA]</scope>
    <source>
        <strain evidence="2 3">DT85</strain>
    </source>
</reference>
<evidence type="ECO:0000313" key="2">
    <source>
        <dbReference type="EMBL" id="MFC7236165.1"/>
    </source>
</evidence>